<name>I2Q7M0_9BACT</name>
<dbReference type="SFLD" id="SFLDS00029">
    <property type="entry name" value="Radical_SAM"/>
    <property type="match status" value="1"/>
</dbReference>
<dbReference type="eggNOG" id="COG0535">
    <property type="taxonomic scope" value="Bacteria"/>
</dbReference>
<dbReference type="Pfam" id="PF13186">
    <property type="entry name" value="SPASM"/>
    <property type="match status" value="1"/>
</dbReference>
<dbReference type="SFLD" id="SFLDG01067">
    <property type="entry name" value="SPASM/twitch_domain_containing"/>
    <property type="match status" value="1"/>
</dbReference>
<dbReference type="GO" id="GO:0016491">
    <property type="term" value="F:oxidoreductase activity"/>
    <property type="evidence" value="ECO:0007669"/>
    <property type="project" value="UniProtKB-KW"/>
</dbReference>
<sequence length="340" mass="38687">MSKTAVTTIINRNLRNFKCSEGWQNARDERYHTYRRNWHAYPTTHHVSDFPLHLDIEITNACNLRCRMCARTLLDATGDLPETGFMEFDFYTRLIDQGVSQGLASVKLNFLGEPLLHPRVADMVAYAKEAGVVEVMCNTNAMLLTPKLSRDLLAAGLDSIFFSVDSIRKKVLEHIRFGSHFETVMGNIQFFLGARQQLRKTTVQVGVNMVLMENNADELDEFLAFWKPQVDRVNWSVDQHKASGSSTQAELARGKTRLEAFCCAQLWQRLVVCVDGTCLPCCLDHRRELAVGDAYTTPIAEIWRHSPRYEVLRRLHGQGRYQDIPACHACPFSLDEEAAC</sequence>
<dbReference type="CDD" id="cd01335">
    <property type="entry name" value="Radical_SAM"/>
    <property type="match status" value="1"/>
</dbReference>
<dbReference type="OrthoDB" id="9772409at2"/>
<dbReference type="SUPFAM" id="SSF102114">
    <property type="entry name" value="Radical SAM enzymes"/>
    <property type="match status" value="1"/>
</dbReference>
<keyword evidence="7" id="KW-0411">Iron-sulfur</keyword>
<dbReference type="PANTHER" id="PTHR11228:SF7">
    <property type="entry name" value="PQQA PEPTIDE CYCLASE"/>
    <property type="match status" value="1"/>
</dbReference>
<evidence type="ECO:0000256" key="6">
    <source>
        <dbReference type="ARBA" id="ARBA00023004"/>
    </source>
</evidence>
<evidence type="ECO:0000256" key="4">
    <source>
        <dbReference type="ARBA" id="ARBA00022723"/>
    </source>
</evidence>
<feature type="domain" description="Radical SAM core" evidence="8">
    <location>
        <begin position="48"/>
        <end position="269"/>
    </location>
</feature>
<evidence type="ECO:0000256" key="3">
    <source>
        <dbReference type="ARBA" id="ARBA00022691"/>
    </source>
</evidence>
<comment type="cofactor">
    <cofactor evidence="1">
        <name>[4Fe-4S] cluster</name>
        <dbReference type="ChEBI" id="CHEBI:49883"/>
    </cofactor>
</comment>
<dbReference type="EMBL" id="JH600067">
    <property type="protein sequence ID" value="EIG55776.1"/>
    <property type="molecule type" value="Genomic_DNA"/>
</dbReference>
<dbReference type="SFLD" id="SFLDG01387">
    <property type="entry name" value="BtrN-like_SPASM_domain_contain"/>
    <property type="match status" value="1"/>
</dbReference>
<evidence type="ECO:0000256" key="2">
    <source>
        <dbReference type="ARBA" id="ARBA00022485"/>
    </source>
</evidence>
<evidence type="ECO:0000256" key="1">
    <source>
        <dbReference type="ARBA" id="ARBA00001966"/>
    </source>
</evidence>
<keyword evidence="5" id="KW-0560">Oxidoreductase</keyword>
<dbReference type="AlphaFoldDB" id="I2Q7M0"/>
<dbReference type="PROSITE" id="PS51918">
    <property type="entry name" value="RADICAL_SAM"/>
    <property type="match status" value="1"/>
</dbReference>
<dbReference type="STRING" id="596152.DesU5LDRAFT_0052"/>
<dbReference type="GO" id="GO:0051539">
    <property type="term" value="F:4 iron, 4 sulfur cluster binding"/>
    <property type="evidence" value="ECO:0007669"/>
    <property type="project" value="UniProtKB-KW"/>
</dbReference>
<dbReference type="InterPro" id="IPR023885">
    <property type="entry name" value="4Fe4S-binding_SPASM_dom"/>
</dbReference>
<keyword evidence="2" id="KW-0004">4Fe-4S</keyword>
<dbReference type="InterPro" id="IPR058240">
    <property type="entry name" value="rSAM_sf"/>
</dbReference>
<evidence type="ECO:0000256" key="7">
    <source>
        <dbReference type="ARBA" id="ARBA00023014"/>
    </source>
</evidence>
<dbReference type="PANTHER" id="PTHR11228">
    <property type="entry name" value="RADICAL SAM DOMAIN PROTEIN"/>
    <property type="match status" value="1"/>
</dbReference>
<reference evidence="9" key="1">
    <citation type="submission" date="2011-11" db="EMBL/GenBank/DDBJ databases">
        <title>Improved High-Quality Draft sequence of Desulfovibrio sp. U5L.</title>
        <authorList>
            <consortium name="US DOE Joint Genome Institute"/>
            <person name="Lucas S."/>
            <person name="Han J."/>
            <person name="Lapidus A."/>
            <person name="Cheng J.-F."/>
            <person name="Goodwin L."/>
            <person name="Pitluck S."/>
            <person name="Peters L."/>
            <person name="Ovchinnikova G."/>
            <person name="Held B."/>
            <person name="Detter J.C."/>
            <person name="Han C."/>
            <person name="Tapia R."/>
            <person name="Land M."/>
            <person name="Hauser L."/>
            <person name="Kyrpides N."/>
            <person name="Ivanova N."/>
            <person name="Pagani I."/>
            <person name="Gabster J."/>
            <person name="Walker C."/>
            <person name="Stolyar S."/>
            <person name="Stahl D."/>
            <person name="Arkin A."/>
            <person name="Dehal P."/>
            <person name="Hazen T."/>
            <person name="Woyke T."/>
        </authorList>
    </citation>
    <scope>NUCLEOTIDE SEQUENCE [LARGE SCALE GENOMIC DNA]</scope>
    <source>
        <strain evidence="9">U5L</strain>
    </source>
</reference>
<dbReference type="InterPro" id="IPR050377">
    <property type="entry name" value="Radical_SAM_PqqE_MftC-like"/>
</dbReference>
<dbReference type="InterPro" id="IPR000385">
    <property type="entry name" value="MoaA_NifB_PqqE_Fe-S-bd_CS"/>
</dbReference>
<dbReference type="PROSITE" id="PS01305">
    <property type="entry name" value="MOAA_NIFB_PQQE"/>
    <property type="match status" value="1"/>
</dbReference>
<dbReference type="GO" id="GO:0046872">
    <property type="term" value="F:metal ion binding"/>
    <property type="evidence" value="ECO:0007669"/>
    <property type="project" value="UniProtKB-KW"/>
</dbReference>
<accession>I2Q7M0</accession>
<dbReference type="InterPro" id="IPR034391">
    <property type="entry name" value="AdoMet-like_SPASM_containing"/>
</dbReference>
<protein>
    <submittedName>
        <fullName evidence="9">Radical SAM superfamily enzyme</fullName>
    </submittedName>
</protein>
<keyword evidence="4" id="KW-0479">Metal-binding</keyword>
<dbReference type="InterPro" id="IPR013785">
    <property type="entry name" value="Aldolase_TIM"/>
</dbReference>
<gene>
    <name evidence="9" type="ORF">DesU5LDRAFT_0052</name>
</gene>
<evidence type="ECO:0000313" key="9">
    <source>
        <dbReference type="EMBL" id="EIG55776.1"/>
    </source>
</evidence>
<proteinExistence type="predicted"/>
<evidence type="ECO:0000259" key="8">
    <source>
        <dbReference type="PROSITE" id="PS51918"/>
    </source>
</evidence>
<organism evidence="9">
    <name type="scientific">Desulfovibrio sp. U5L</name>
    <dbReference type="NCBI Taxonomy" id="596152"/>
    <lineage>
        <taxon>Bacteria</taxon>
        <taxon>Pseudomonadati</taxon>
        <taxon>Thermodesulfobacteriota</taxon>
        <taxon>Desulfovibrionia</taxon>
        <taxon>Desulfovibrionales</taxon>
        <taxon>Desulfovibrionaceae</taxon>
        <taxon>Desulfovibrio</taxon>
    </lineage>
</organism>
<dbReference type="Gene3D" id="3.20.20.70">
    <property type="entry name" value="Aldolase class I"/>
    <property type="match status" value="1"/>
</dbReference>
<dbReference type="Pfam" id="PF04055">
    <property type="entry name" value="Radical_SAM"/>
    <property type="match status" value="1"/>
</dbReference>
<keyword evidence="3" id="KW-0949">S-adenosyl-L-methionine</keyword>
<dbReference type="InterPro" id="IPR007197">
    <property type="entry name" value="rSAM"/>
</dbReference>
<evidence type="ECO:0000256" key="5">
    <source>
        <dbReference type="ARBA" id="ARBA00023002"/>
    </source>
</evidence>
<dbReference type="CDD" id="cd21109">
    <property type="entry name" value="SPASM"/>
    <property type="match status" value="1"/>
</dbReference>
<dbReference type="HOGENOM" id="CLU_009273_1_2_7"/>
<keyword evidence="6" id="KW-0408">Iron</keyword>